<dbReference type="SMART" id="SM00267">
    <property type="entry name" value="GGDEF"/>
    <property type="match status" value="1"/>
</dbReference>
<dbReference type="PANTHER" id="PTHR33121">
    <property type="entry name" value="CYCLIC DI-GMP PHOSPHODIESTERASE PDEF"/>
    <property type="match status" value="1"/>
</dbReference>
<dbReference type="CDD" id="cd01948">
    <property type="entry name" value="EAL"/>
    <property type="match status" value="1"/>
</dbReference>
<evidence type="ECO:0000313" key="6">
    <source>
        <dbReference type="Proteomes" id="UP001302257"/>
    </source>
</evidence>
<gene>
    <name evidence="5" type="ORF">RAN89_11995</name>
</gene>
<reference evidence="5 6" key="1">
    <citation type="submission" date="2023-08" db="EMBL/GenBank/DDBJ databases">
        <title>Rhodoferax potami sp. nov. and Rhodoferax mekongensis sp. nov., isolated from the Mekong River in Thailand.</title>
        <authorList>
            <person name="Kitikhun S."/>
            <person name="Charoenyingcharoen P."/>
            <person name="Siriarchawattana P."/>
            <person name="Likhitrattanapisal S."/>
            <person name="Nilsakha T."/>
            <person name="Chanpet A."/>
            <person name="Rattanawaree P."/>
            <person name="Ingsriswang S."/>
        </authorList>
    </citation>
    <scope>NUCLEOTIDE SEQUENCE [LARGE SCALE GENOMIC DNA]</scope>
    <source>
        <strain evidence="5 6">TBRC 17307</strain>
    </source>
</reference>
<dbReference type="InterPro" id="IPR001789">
    <property type="entry name" value="Sig_transdc_resp-reg_receiver"/>
</dbReference>
<dbReference type="Pfam" id="PF00563">
    <property type="entry name" value="EAL"/>
    <property type="match status" value="1"/>
</dbReference>
<dbReference type="NCBIfam" id="TIGR00254">
    <property type="entry name" value="GGDEF"/>
    <property type="match status" value="1"/>
</dbReference>
<name>A0ABZ0AVF7_9BURK</name>
<dbReference type="Pfam" id="PF00990">
    <property type="entry name" value="GGDEF"/>
    <property type="match status" value="1"/>
</dbReference>
<dbReference type="CDD" id="cd01949">
    <property type="entry name" value="GGDEF"/>
    <property type="match status" value="1"/>
</dbReference>
<feature type="modified residue" description="4-aspartylphosphate" evidence="1">
    <location>
        <position position="106"/>
    </location>
</feature>
<dbReference type="InterPro" id="IPR000160">
    <property type="entry name" value="GGDEF_dom"/>
</dbReference>
<dbReference type="Gene3D" id="3.30.70.270">
    <property type="match status" value="1"/>
</dbReference>
<evidence type="ECO:0000256" key="1">
    <source>
        <dbReference type="PROSITE-ProRule" id="PRU00169"/>
    </source>
</evidence>
<protein>
    <submittedName>
        <fullName evidence="5">GGDEF domain-containing response regulator</fullName>
    </submittedName>
</protein>
<evidence type="ECO:0000259" key="4">
    <source>
        <dbReference type="PROSITE" id="PS50887"/>
    </source>
</evidence>
<dbReference type="InterPro" id="IPR043128">
    <property type="entry name" value="Rev_trsase/Diguanyl_cyclase"/>
</dbReference>
<dbReference type="EMBL" id="CP132507">
    <property type="protein sequence ID" value="WNO03637.1"/>
    <property type="molecule type" value="Genomic_DNA"/>
</dbReference>
<evidence type="ECO:0000259" key="2">
    <source>
        <dbReference type="PROSITE" id="PS50110"/>
    </source>
</evidence>
<evidence type="ECO:0000259" key="3">
    <source>
        <dbReference type="PROSITE" id="PS50883"/>
    </source>
</evidence>
<dbReference type="RefSeq" id="WP_313866525.1">
    <property type="nucleotide sequence ID" value="NZ_CP132507.1"/>
</dbReference>
<sequence length="612" mass="68039">MSVFHLAFVRGLMHNVSMSTGNLLEPHPDTDALQFLDDDATIGFEKELTWRLLIVDDEPDVHRATTFALSGVLILGRQLEFLHAYSATEAADILRTEADVAIVLLDVVMEREDAGLALVKTIRKELKLTDLRIILRTGQPGYAPEIETIHDFDINDYKTKSELTRTKLYATVTAALRAYEQIRKLDEMAFYDRLSCLPNRNKFIDISDERLANPSLHNEMMAILDIDDFSEINDALGHQQGDRLLQAVADRLKLELGPDAVLARIGSDTFGLMGPSEVVDPVRVLALFRTPFLVQDDAMVVTATMGLTCLFAGSVCGRDALKDANIALKRAKKSRRGSFVFFSAEMGSDIRERVRLLQSLRSAVESERLFIVYQPQVDLVSGAVTGMEALIRWRNEDGTFVPPDRFIPLAEASGMIVAIGDWVLRMACHELVRLQGMGLGEVRMSVNVSQIQFRHPEFLEKLNSALLDTRISPSCLELEITESVAMEDAEFMLETLHGVRQLGISIAIDDFGTGYSSLSQLRQLPIDRLKIDRAFVSELGGDVLGGHIASMVIELGRNLQLKVIAEGIETPEQAARLKDLGCHEGQGYFYAKPMTSSLLKEWLLARGAFASI</sequence>
<keyword evidence="6" id="KW-1185">Reference proteome</keyword>
<dbReference type="InterPro" id="IPR029787">
    <property type="entry name" value="Nucleotide_cyclase"/>
</dbReference>
<proteinExistence type="predicted"/>
<evidence type="ECO:0000313" key="5">
    <source>
        <dbReference type="EMBL" id="WNO03637.1"/>
    </source>
</evidence>
<dbReference type="InterPro" id="IPR011006">
    <property type="entry name" value="CheY-like_superfamily"/>
</dbReference>
<dbReference type="PANTHER" id="PTHR33121:SF70">
    <property type="entry name" value="SIGNALING PROTEIN YKOW"/>
    <property type="match status" value="1"/>
</dbReference>
<dbReference type="SUPFAM" id="SSF55073">
    <property type="entry name" value="Nucleotide cyclase"/>
    <property type="match status" value="1"/>
</dbReference>
<dbReference type="SMART" id="SM00052">
    <property type="entry name" value="EAL"/>
    <property type="match status" value="1"/>
</dbReference>
<feature type="domain" description="EAL" evidence="3">
    <location>
        <begin position="353"/>
        <end position="607"/>
    </location>
</feature>
<dbReference type="InterPro" id="IPR035919">
    <property type="entry name" value="EAL_sf"/>
</dbReference>
<dbReference type="InterPro" id="IPR050706">
    <property type="entry name" value="Cyclic-di-GMP_PDE-like"/>
</dbReference>
<dbReference type="SUPFAM" id="SSF52172">
    <property type="entry name" value="CheY-like"/>
    <property type="match status" value="1"/>
</dbReference>
<dbReference type="PROSITE" id="PS50883">
    <property type="entry name" value="EAL"/>
    <property type="match status" value="1"/>
</dbReference>
<dbReference type="Gene3D" id="3.40.50.2300">
    <property type="match status" value="1"/>
</dbReference>
<dbReference type="PROSITE" id="PS50887">
    <property type="entry name" value="GGDEF"/>
    <property type="match status" value="1"/>
</dbReference>
<dbReference type="Gene3D" id="3.20.20.450">
    <property type="entry name" value="EAL domain"/>
    <property type="match status" value="1"/>
</dbReference>
<dbReference type="Proteomes" id="UP001302257">
    <property type="component" value="Chromosome"/>
</dbReference>
<feature type="domain" description="Response regulatory" evidence="2">
    <location>
        <begin position="51"/>
        <end position="175"/>
    </location>
</feature>
<organism evidence="5 6">
    <name type="scientific">Rhodoferax mekongensis</name>
    <dbReference type="NCBI Taxonomy" id="3068341"/>
    <lineage>
        <taxon>Bacteria</taxon>
        <taxon>Pseudomonadati</taxon>
        <taxon>Pseudomonadota</taxon>
        <taxon>Betaproteobacteria</taxon>
        <taxon>Burkholderiales</taxon>
        <taxon>Comamonadaceae</taxon>
        <taxon>Rhodoferax</taxon>
    </lineage>
</organism>
<feature type="domain" description="GGDEF" evidence="4">
    <location>
        <begin position="217"/>
        <end position="344"/>
    </location>
</feature>
<dbReference type="CDD" id="cd00156">
    <property type="entry name" value="REC"/>
    <property type="match status" value="1"/>
</dbReference>
<keyword evidence="1" id="KW-0597">Phosphoprotein</keyword>
<dbReference type="SUPFAM" id="SSF141868">
    <property type="entry name" value="EAL domain-like"/>
    <property type="match status" value="1"/>
</dbReference>
<dbReference type="InterPro" id="IPR001633">
    <property type="entry name" value="EAL_dom"/>
</dbReference>
<accession>A0ABZ0AVF7</accession>
<dbReference type="PROSITE" id="PS50110">
    <property type="entry name" value="RESPONSE_REGULATORY"/>
    <property type="match status" value="1"/>
</dbReference>